<evidence type="ECO:0000313" key="3">
    <source>
        <dbReference type="EMBL" id="QNM06833.1"/>
    </source>
</evidence>
<dbReference type="KEGG" id="qdo:H9Q78_06920"/>
<reference evidence="3 4" key="1">
    <citation type="submission" date="2020-08" db="EMBL/GenBank/DDBJ databases">
        <authorList>
            <person name="Liu C."/>
            <person name="Sun Q."/>
        </authorList>
    </citation>
    <scope>NUCLEOTIDE SEQUENCE [LARGE SCALE GENOMIC DNA]</scope>
    <source>
        <strain evidence="3 4">NSJ-38</strain>
    </source>
</reference>
<accession>A0A7G9G7Q1</accession>
<keyword evidence="1" id="KW-0812">Transmembrane</keyword>
<dbReference type="EMBL" id="CP060634">
    <property type="protein sequence ID" value="QNM06833.1"/>
    <property type="molecule type" value="Genomic_DNA"/>
</dbReference>
<evidence type="ECO:0000313" key="4">
    <source>
        <dbReference type="Proteomes" id="UP000515823"/>
    </source>
</evidence>
<dbReference type="InterPro" id="IPR016747">
    <property type="entry name" value="Phosphotransbutyrylase"/>
</dbReference>
<feature type="transmembrane region" description="Helical" evidence="1">
    <location>
        <begin position="60"/>
        <end position="80"/>
    </location>
</feature>
<evidence type="ECO:0000256" key="1">
    <source>
        <dbReference type="SAM" id="Phobius"/>
    </source>
</evidence>
<feature type="transmembrane region" description="Helical" evidence="1">
    <location>
        <begin position="12"/>
        <end position="30"/>
    </location>
</feature>
<dbReference type="PIRSF" id="PIRSF019083">
    <property type="entry name" value="UCP019083_VanZ"/>
    <property type="match status" value="1"/>
</dbReference>
<feature type="transmembrane region" description="Helical" evidence="1">
    <location>
        <begin position="87"/>
        <end position="106"/>
    </location>
</feature>
<name>A0A7G9G7Q1_9FIRM</name>
<sequence length="160" mass="17963">MKHRRSSSGRRWIFLALSILWMLVIFTFSVQDGEASGSISITVSSALHLPEWLIRKGAHMAEYAVLAVLLSGLFSTFPSMGRRKQGVAAWLFSILYAATDEFHQMFSGGRTPAVRDVLIDGAGAALGAALFFWAVWMKEKRRRKTQEQIDWKDLTKKGRG</sequence>
<dbReference type="Pfam" id="PF04892">
    <property type="entry name" value="VanZ"/>
    <property type="match status" value="1"/>
</dbReference>
<proteinExistence type="predicted"/>
<keyword evidence="1" id="KW-0472">Membrane</keyword>
<dbReference type="NCBIfam" id="NF037970">
    <property type="entry name" value="vanZ_1"/>
    <property type="match status" value="1"/>
</dbReference>
<dbReference type="AlphaFoldDB" id="A0A7G9G7Q1"/>
<feature type="domain" description="VanZ-like" evidence="2">
    <location>
        <begin position="14"/>
        <end position="133"/>
    </location>
</feature>
<dbReference type="RefSeq" id="WP_249304565.1">
    <property type="nucleotide sequence ID" value="NZ_CP060634.1"/>
</dbReference>
<organism evidence="3 4">
    <name type="scientific">Qiania dongpingensis</name>
    <dbReference type="NCBI Taxonomy" id="2763669"/>
    <lineage>
        <taxon>Bacteria</taxon>
        <taxon>Bacillati</taxon>
        <taxon>Bacillota</taxon>
        <taxon>Clostridia</taxon>
        <taxon>Lachnospirales</taxon>
        <taxon>Lachnospiraceae</taxon>
        <taxon>Qiania</taxon>
    </lineage>
</organism>
<feature type="transmembrane region" description="Helical" evidence="1">
    <location>
        <begin position="118"/>
        <end position="136"/>
    </location>
</feature>
<protein>
    <submittedName>
        <fullName evidence="3">VanZ family protein</fullName>
    </submittedName>
</protein>
<dbReference type="InterPro" id="IPR006976">
    <property type="entry name" value="VanZ-like"/>
</dbReference>
<gene>
    <name evidence="3" type="ORF">H9Q78_06920</name>
</gene>
<keyword evidence="4" id="KW-1185">Reference proteome</keyword>
<dbReference type="Proteomes" id="UP000515823">
    <property type="component" value="Chromosome"/>
</dbReference>
<evidence type="ECO:0000259" key="2">
    <source>
        <dbReference type="Pfam" id="PF04892"/>
    </source>
</evidence>
<keyword evidence="1" id="KW-1133">Transmembrane helix</keyword>